<evidence type="ECO:0000256" key="5">
    <source>
        <dbReference type="HAMAP-Rule" id="MF_00902"/>
    </source>
</evidence>
<keyword evidence="5" id="KW-0811">Translocation</keyword>
<dbReference type="HAMAP" id="MF_00902">
    <property type="entry name" value="TatC"/>
    <property type="match status" value="1"/>
</dbReference>
<dbReference type="Proteomes" id="UP000647241">
    <property type="component" value="Unassembled WGS sequence"/>
</dbReference>
<reference evidence="6" key="2">
    <citation type="submission" date="2020-09" db="EMBL/GenBank/DDBJ databases">
        <authorList>
            <person name="Sun Q."/>
            <person name="Zhou Y."/>
        </authorList>
    </citation>
    <scope>NUCLEOTIDE SEQUENCE</scope>
    <source>
        <strain evidence="6">CGMCC 1.12997</strain>
    </source>
</reference>
<protein>
    <recommendedName>
        <fullName evidence="5">Sec-independent protein translocase protein TatC</fullName>
    </recommendedName>
</protein>
<dbReference type="NCBIfam" id="TIGR00945">
    <property type="entry name" value="tatC"/>
    <property type="match status" value="1"/>
</dbReference>
<dbReference type="GO" id="GO:0033281">
    <property type="term" value="C:TAT protein transport complex"/>
    <property type="evidence" value="ECO:0007669"/>
    <property type="project" value="UniProtKB-UniRule"/>
</dbReference>
<evidence type="ECO:0000256" key="2">
    <source>
        <dbReference type="ARBA" id="ARBA00022692"/>
    </source>
</evidence>
<evidence type="ECO:0000256" key="3">
    <source>
        <dbReference type="ARBA" id="ARBA00022989"/>
    </source>
</evidence>
<feature type="transmembrane region" description="Helical" evidence="5">
    <location>
        <begin position="117"/>
        <end position="137"/>
    </location>
</feature>
<dbReference type="EMBL" id="BMGT01000002">
    <property type="protein sequence ID" value="GGG77255.1"/>
    <property type="molecule type" value="Genomic_DNA"/>
</dbReference>
<keyword evidence="5" id="KW-1003">Cell membrane</keyword>
<evidence type="ECO:0000313" key="6">
    <source>
        <dbReference type="EMBL" id="GGG77255.1"/>
    </source>
</evidence>
<dbReference type="GO" id="GO:0043953">
    <property type="term" value="P:protein transport by the Tat complex"/>
    <property type="evidence" value="ECO:0007669"/>
    <property type="project" value="UniProtKB-UniRule"/>
</dbReference>
<feature type="transmembrane region" description="Helical" evidence="5">
    <location>
        <begin position="34"/>
        <end position="52"/>
    </location>
</feature>
<proteinExistence type="inferred from homology"/>
<accession>A0A917HF78</accession>
<dbReference type="AlphaFoldDB" id="A0A917HF78"/>
<dbReference type="InterPro" id="IPR002033">
    <property type="entry name" value="TatC"/>
</dbReference>
<comment type="caution">
    <text evidence="6">The sequence shown here is derived from an EMBL/GenBank/DDBJ whole genome shotgun (WGS) entry which is preliminary data.</text>
</comment>
<dbReference type="PANTHER" id="PTHR30371:SF0">
    <property type="entry name" value="SEC-INDEPENDENT PROTEIN TRANSLOCASE PROTEIN TATC, CHLOROPLASTIC-RELATED"/>
    <property type="match status" value="1"/>
</dbReference>
<dbReference type="GO" id="GO:0065002">
    <property type="term" value="P:intracellular protein transmembrane transport"/>
    <property type="evidence" value="ECO:0007669"/>
    <property type="project" value="TreeGrafter"/>
</dbReference>
<organism evidence="6 7">
    <name type="scientific">Edaphobacter dinghuensis</name>
    <dbReference type="NCBI Taxonomy" id="1560005"/>
    <lineage>
        <taxon>Bacteria</taxon>
        <taxon>Pseudomonadati</taxon>
        <taxon>Acidobacteriota</taxon>
        <taxon>Terriglobia</taxon>
        <taxon>Terriglobales</taxon>
        <taxon>Acidobacteriaceae</taxon>
        <taxon>Edaphobacter</taxon>
    </lineage>
</organism>
<keyword evidence="5" id="KW-0653">Protein transport</keyword>
<name>A0A917HF78_9BACT</name>
<keyword evidence="7" id="KW-1185">Reference proteome</keyword>
<keyword evidence="3 5" id="KW-1133">Transmembrane helix</keyword>
<dbReference type="InterPro" id="IPR019820">
    <property type="entry name" value="Sec-indep_translocase_CS"/>
</dbReference>
<comment type="subunit">
    <text evidence="5">Forms a complex with TatA.</text>
</comment>
<keyword evidence="5" id="KW-0813">Transport</keyword>
<dbReference type="RefSeq" id="WP_188554026.1">
    <property type="nucleotide sequence ID" value="NZ_BMGT01000002.1"/>
</dbReference>
<evidence type="ECO:0000313" key="7">
    <source>
        <dbReference type="Proteomes" id="UP000647241"/>
    </source>
</evidence>
<dbReference type="PANTHER" id="PTHR30371">
    <property type="entry name" value="SEC-INDEPENDENT PROTEIN TRANSLOCASE PROTEIN TATC"/>
    <property type="match status" value="1"/>
</dbReference>
<feature type="transmembrane region" description="Helical" evidence="5">
    <location>
        <begin position="168"/>
        <end position="192"/>
    </location>
</feature>
<evidence type="ECO:0000256" key="4">
    <source>
        <dbReference type="ARBA" id="ARBA00023136"/>
    </source>
</evidence>
<dbReference type="PROSITE" id="PS01218">
    <property type="entry name" value="TATC"/>
    <property type="match status" value="1"/>
</dbReference>
<gene>
    <name evidence="5 6" type="primary">tatC</name>
    <name evidence="6" type="ORF">GCM10011585_20410</name>
</gene>
<keyword evidence="2 5" id="KW-0812">Transmembrane</keyword>
<sequence length="261" mass="29354">MADFVDRARAAVTDRAELPGMSLMEHLAELRTRLMHSAAYLLVGFVVAYVFHERLYGYVQQPLTNLHIALNFTHPTDGLNLYLKVAFLGGAILASPFILYQVWLFISPGMYANEKRYVVPFMAATIGLFFIGAWFGYRWVLPGALKVLILDFGKDFHPIITIEDYTGFFLAIILGLGITFELPILIFFLSLFGIVDAKFLLKHIRYAILVIFLIAAIICPMPDPYSMCLFAAPMLALYFVGVGVAFFVHPARRKAKELKAS</sequence>
<feature type="transmembrane region" description="Helical" evidence="5">
    <location>
        <begin position="229"/>
        <end position="249"/>
    </location>
</feature>
<evidence type="ECO:0000256" key="1">
    <source>
        <dbReference type="ARBA" id="ARBA00004141"/>
    </source>
</evidence>
<comment type="subcellular location">
    <subcellularLocation>
        <location evidence="5">Cell membrane</location>
        <topology evidence="5">Multi-pass membrane protein</topology>
    </subcellularLocation>
    <subcellularLocation>
        <location evidence="1">Membrane</location>
        <topology evidence="1">Multi-pass membrane protein</topology>
    </subcellularLocation>
</comment>
<comment type="function">
    <text evidence="5">Part of the twin-arginine translocation (Tat) system that transports large folded proteins containing a characteristic twin-arginine motif in their signal peptide across membranes.</text>
</comment>
<dbReference type="Pfam" id="PF00902">
    <property type="entry name" value="TatC"/>
    <property type="match status" value="1"/>
</dbReference>
<reference evidence="6" key="1">
    <citation type="journal article" date="2014" name="Int. J. Syst. Evol. Microbiol.">
        <title>Complete genome sequence of Corynebacterium casei LMG S-19264T (=DSM 44701T), isolated from a smear-ripened cheese.</title>
        <authorList>
            <consortium name="US DOE Joint Genome Institute (JGI-PGF)"/>
            <person name="Walter F."/>
            <person name="Albersmeier A."/>
            <person name="Kalinowski J."/>
            <person name="Ruckert C."/>
        </authorList>
    </citation>
    <scope>NUCLEOTIDE SEQUENCE</scope>
    <source>
        <strain evidence="6">CGMCC 1.12997</strain>
    </source>
</reference>
<dbReference type="PRINTS" id="PR01840">
    <property type="entry name" value="TATCFAMILY"/>
</dbReference>
<feature type="transmembrane region" description="Helical" evidence="5">
    <location>
        <begin position="204"/>
        <end position="223"/>
    </location>
</feature>
<keyword evidence="4 5" id="KW-0472">Membrane</keyword>
<comment type="similarity">
    <text evidence="5">Belongs to the TatC family.</text>
</comment>
<dbReference type="GO" id="GO:0009977">
    <property type="term" value="F:proton motive force dependent protein transmembrane transporter activity"/>
    <property type="evidence" value="ECO:0007669"/>
    <property type="project" value="TreeGrafter"/>
</dbReference>
<feature type="transmembrane region" description="Helical" evidence="5">
    <location>
        <begin position="81"/>
        <end position="105"/>
    </location>
</feature>